<keyword evidence="3" id="KW-0548">Nucleotidyltransferase</keyword>
<evidence type="ECO:0000259" key="2">
    <source>
        <dbReference type="Pfam" id="PF12804"/>
    </source>
</evidence>
<dbReference type="PANTHER" id="PTHR43777">
    <property type="entry name" value="MOLYBDENUM COFACTOR CYTIDYLYLTRANSFERASE"/>
    <property type="match status" value="1"/>
</dbReference>
<proteinExistence type="predicted"/>
<dbReference type="Pfam" id="PF12804">
    <property type="entry name" value="NTP_transf_3"/>
    <property type="match status" value="1"/>
</dbReference>
<keyword evidence="3" id="KW-0808">Transferase</keyword>
<evidence type="ECO:0000256" key="1">
    <source>
        <dbReference type="ARBA" id="ARBA00022842"/>
    </source>
</evidence>
<evidence type="ECO:0000313" key="3">
    <source>
        <dbReference type="EMBL" id="SDL41642.1"/>
    </source>
</evidence>
<reference evidence="3 4" key="1">
    <citation type="submission" date="2016-10" db="EMBL/GenBank/DDBJ databases">
        <authorList>
            <person name="de Groot N.N."/>
        </authorList>
    </citation>
    <scope>NUCLEOTIDE SEQUENCE [LARGE SCALE GENOMIC DNA]</scope>
    <source>
        <strain evidence="3 4">DSM 14789</strain>
    </source>
</reference>
<dbReference type="STRING" id="119000.SAMN05661010_01645"/>
<dbReference type="RefSeq" id="WP_089727400.1">
    <property type="nucleotide sequence ID" value="NZ_FNGI01000003.1"/>
</dbReference>
<dbReference type="Gene3D" id="3.90.550.10">
    <property type="entry name" value="Spore Coat Polysaccharide Biosynthesis Protein SpsA, Chain A"/>
    <property type="match status" value="1"/>
</dbReference>
<dbReference type="SUPFAM" id="SSF53448">
    <property type="entry name" value="Nucleotide-diphospho-sugar transferases"/>
    <property type="match status" value="1"/>
</dbReference>
<accession>A0A1G9JWB2</accession>
<dbReference type="InterPro" id="IPR029044">
    <property type="entry name" value="Nucleotide-diphossugar_trans"/>
</dbReference>
<dbReference type="AlphaFoldDB" id="A0A1G9JWB2"/>
<dbReference type="CDD" id="cd04182">
    <property type="entry name" value="GT_2_like_f"/>
    <property type="match status" value="1"/>
</dbReference>
<dbReference type="PANTHER" id="PTHR43777:SF1">
    <property type="entry name" value="MOLYBDENUM COFACTOR CYTIDYLYLTRANSFERASE"/>
    <property type="match status" value="1"/>
</dbReference>
<evidence type="ECO:0000313" key="4">
    <source>
        <dbReference type="Proteomes" id="UP000198654"/>
    </source>
</evidence>
<protein>
    <submittedName>
        <fullName evidence="3">Molybdenum cofactor cytidylyltransferase</fullName>
    </submittedName>
</protein>
<name>A0A1G9JWB2_9GAMM</name>
<sequence length="192" mass="20826">MPCESVVALVLAAGRARRFGSDKRRTCLPSRGPLLAATLETLRPHFTDIRVVLRHDDDRRLLGIPADIATIPAIEAEQGMGASLAAGLRALSRDSHAEAVAVMHGDMPWVQGAIFRALCAQAHAGLIVRPVFQGQGGHPVVFGRQFWPRLCCLEGDTGARGVVRDHRAACIEIETLDSGVLRDIDRPEDMPR</sequence>
<keyword evidence="4" id="KW-1185">Reference proteome</keyword>
<dbReference type="Proteomes" id="UP000198654">
    <property type="component" value="Unassembled WGS sequence"/>
</dbReference>
<dbReference type="EMBL" id="FNGI01000003">
    <property type="protein sequence ID" value="SDL41642.1"/>
    <property type="molecule type" value="Genomic_DNA"/>
</dbReference>
<feature type="domain" description="MobA-like NTP transferase" evidence="2">
    <location>
        <begin position="8"/>
        <end position="166"/>
    </location>
</feature>
<gene>
    <name evidence="3" type="ORF">SAMN05661010_01645</name>
</gene>
<dbReference type="InterPro" id="IPR025877">
    <property type="entry name" value="MobA-like_NTP_Trfase"/>
</dbReference>
<organism evidence="3 4">
    <name type="scientific">Modicisalibacter muralis</name>
    <dbReference type="NCBI Taxonomy" id="119000"/>
    <lineage>
        <taxon>Bacteria</taxon>
        <taxon>Pseudomonadati</taxon>
        <taxon>Pseudomonadota</taxon>
        <taxon>Gammaproteobacteria</taxon>
        <taxon>Oceanospirillales</taxon>
        <taxon>Halomonadaceae</taxon>
        <taxon>Modicisalibacter</taxon>
    </lineage>
</organism>
<dbReference type="OrthoDB" id="5298023at2"/>
<dbReference type="GO" id="GO:0016779">
    <property type="term" value="F:nucleotidyltransferase activity"/>
    <property type="evidence" value="ECO:0007669"/>
    <property type="project" value="UniProtKB-KW"/>
</dbReference>
<keyword evidence="1" id="KW-0460">Magnesium</keyword>